<dbReference type="Pfam" id="PF02384">
    <property type="entry name" value="N6_Mtase"/>
    <property type="match status" value="1"/>
</dbReference>
<comment type="caution">
    <text evidence="6">The sequence shown here is derived from an EMBL/GenBank/DDBJ whole genome shotgun (WGS) entry which is preliminary data.</text>
</comment>
<comment type="catalytic activity">
    <reaction evidence="4">
        <text>a 2'-deoxyadenosine in DNA + S-adenosyl-L-methionine = an N(6)-methyl-2'-deoxyadenosine in DNA + S-adenosyl-L-homocysteine + H(+)</text>
        <dbReference type="Rhea" id="RHEA:15197"/>
        <dbReference type="Rhea" id="RHEA-COMP:12418"/>
        <dbReference type="Rhea" id="RHEA-COMP:12419"/>
        <dbReference type="ChEBI" id="CHEBI:15378"/>
        <dbReference type="ChEBI" id="CHEBI:57856"/>
        <dbReference type="ChEBI" id="CHEBI:59789"/>
        <dbReference type="ChEBI" id="CHEBI:90615"/>
        <dbReference type="ChEBI" id="CHEBI:90616"/>
        <dbReference type="EC" id="2.1.1.72"/>
    </reaction>
</comment>
<dbReference type="GO" id="GO:0008170">
    <property type="term" value="F:N-methyltransferase activity"/>
    <property type="evidence" value="ECO:0007669"/>
    <property type="project" value="InterPro"/>
</dbReference>
<dbReference type="PANTHER" id="PTHR33841">
    <property type="entry name" value="DNA METHYLTRANSFERASE YEEA-RELATED"/>
    <property type="match status" value="1"/>
</dbReference>
<name>X1QZ41_9ZZZZ</name>
<gene>
    <name evidence="6" type="ORF">S06H3_54121</name>
</gene>
<dbReference type="GO" id="GO:0003677">
    <property type="term" value="F:DNA binding"/>
    <property type="evidence" value="ECO:0007669"/>
    <property type="project" value="InterPro"/>
</dbReference>
<dbReference type="AlphaFoldDB" id="X1QZ41"/>
<feature type="non-terminal residue" evidence="6">
    <location>
        <position position="241"/>
    </location>
</feature>
<keyword evidence="2" id="KW-0489">Methyltransferase</keyword>
<sequence length="241" mass="27530">PLLRHFFDHIVGPNFDKRLEYIVNELCEVFSHADVTELMREYFQKDSFGESHKGPDPVIHFYEDFLKEYDPDLRKKMGAYYTPLPIVKFIVRSVDYLLKKEFGLEAGLSDTSKLTNGIHRVQILDPAVGTGTFISAVINIIYSSLLKNGQKGRWPAYVHNDLLPRLHGFELMMAPYTIAHLKLAMAFGQTGFKYFNRRLGIYLTNSLERSIGQQDLFTAFGLAESIAEESKEASVIKNETP</sequence>
<evidence type="ECO:0000256" key="4">
    <source>
        <dbReference type="ARBA" id="ARBA00047942"/>
    </source>
</evidence>
<evidence type="ECO:0000256" key="3">
    <source>
        <dbReference type="ARBA" id="ARBA00022679"/>
    </source>
</evidence>
<organism evidence="6">
    <name type="scientific">marine sediment metagenome</name>
    <dbReference type="NCBI Taxonomy" id="412755"/>
    <lineage>
        <taxon>unclassified sequences</taxon>
        <taxon>metagenomes</taxon>
        <taxon>ecological metagenomes</taxon>
    </lineage>
</organism>
<dbReference type="InterPro" id="IPR029063">
    <property type="entry name" value="SAM-dependent_MTases_sf"/>
</dbReference>
<feature type="non-terminal residue" evidence="6">
    <location>
        <position position="1"/>
    </location>
</feature>
<dbReference type="GO" id="GO:0009007">
    <property type="term" value="F:site-specific DNA-methyltransferase (adenine-specific) activity"/>
    <property type="evidence" value="ECO:0007669"/>
    <property type="project" value="UniProtKB-EC"/>
</dbReference>
<dbReference type="SUPFAM" id="SSF53335">
    <property type="entry name" value="S-adenosyl-L-methionine-dependent methyltransferases"/>
    <property type="match status" value="1"/>
</dbReference>
<reference evidence="6" key="1">
    <citation type="journal article" date="2014" name="Front. Microbiol.">
        <title>High frequency of phylogenetically diverse reductive dehalogenase-homologous genes in deep subseafloor sedimentary metagenomes.</title>
        <authorList>
            <person name="Kawai M."/>
            <person name="Futagami T."/>
            <person name="Toyoda A."/>
            <person name="Takaki Y."/>
            <person name="Nishi S."/>
            <person name="Hori S."/>
            <person name="Arai W."/>
            <person name="Tsubouchi T."/>
            <person name="Morono Y."/>
            <person name="Uchiyama I."/>
            <person name="Ito T."/>
            <person name="Fujiyama A."/>
            <person name="Inagaki F."/>
            <person name="Takami H."/>
        </authorList>
    </citation>
    <scope>NUCLEOTIDE SEQUENCE</scope>
    <source>
        <strain evidence="6">Expedition CK06-06</strain>
    </source>
</reference>
<dbReference type="InterPro" id="IPR050953">
    <property type="entry name" value="N4_N6_ade-DNA_methylase"/>
</dbReference>
<accession>X1QZ41</accession>
<dbReference type="GO" id="GO:0032259">
    <property type="term" value="P:methylation"/>
    <property type="evidence" value="ECO:0007669"/>
    <property type="project" value="UniProtKB-KW"/>
</dbReference>
<feature type="domain" description="DNA methylase adenine-specific" evidence="5">
    <location>
        <begin position="58"/>
        <end position="185"/>
    </location>
</feature>
<dbReference type="InterPro" id="IPR003356">
    <property type="entry name" value="DNA_methylase_A-5"/>
</dbReference>
<evidence type="ECO:0000259" key="5">
    <source>
        <dbReference type="Pfam" id="PF02384"/>
    </source>
</evidence>
<dbReference type="EC" id="2.1.1.72" evidence="1"/>
<evidence type="ECO:0000256" key="2">
    <source>
        <dbReference type="ARBA" id="ARBA00022603"/>
    </source>
</evidence>
<protein>
    <recommendedName>
        <fullName evidence="1">site-specific DNA-methyltransferase (adenine-specific)</fullName>
        <ecNumber evidence="1">2.1.1.72</ecNumber>
    </recommendedName>
</protein>
<dbReference type="Gene3D" id="3.40.50.150">
    <property type="entry name" value="Vaccinia Virus protein VP39"/>
    <property type="match status" value="1"/>
</dbReference>
<evidence type="ECO:0000256" key="1">
    <source>
        <dbReference type="ARBA" id="ARBA00011900"/>
    </source>
</evidence>
<evidence type="ECO:0000313" key="6">
    <source>
        <dbReference type="EMBL" id="GAI48554.1"/>
    </source>
</evidence>
<keyword evidence="3" id="KW-0808">Transferase</keyword>
<dbReference type="PRINTS" id="PR00507">
    <property type="entry name" value="N12N6MTFRASE"/>
</dbReference>
<proteinExistence type="predicted"/>
<dbReference type="EMBL" id="BARV01034582">
    <property type="protein sequence ID" value="GAI48554.1"/>
    <property type="molecule type" value="Genomic_DNA"/>
</dbReference>
<dbReference type="PANTHER" id="PTHR33841:SF1">
    <property type="entry name" value="DNA METHYLTRANSFERASE A"/>
    <property type="match status" value="1"/>
</dbReference>